<dbReference type="AlphaFoldDB" id="A0A1F4VDZ0"/>
<dbReference type="EMBL" id="MEVI01000002">
    <property type="protein sequence ID" value="OGC55355.1"/>
    <property type="molecule type" value="Genomic_DNA"/>
</dbReference>
<evidence type="ECO:0000256" key="1">
    <source>
        <dbReference type="ARBA" id="ARBA00004651"/>
    </source>
</evidence>
<comment type="caution">
    <text evidence="10">The sequence shown here is derived from an EMBL/GenBank/DDBJ whole genome shotgun (WGS) entry which is preliminary data.</text>
</comment>
<feature type="transmembrane region" description="Helical" evidence="8">
    <location>
        <begin position="145"/>
        <end position="161"/>
    </location>
</feature>
<keyword evidence="7 8" id="KW-0472">Membrane</keyword>
<evidence type="ECO:0000256" key="5">
    <source>
        <dbReference type="ARBA" id="ARBA00022692"/>
    </source>
</evidence>
<feature type="domain" description="ArnT-like N-terminal" evidence="9">
    <location>
        <begin position="108"/>
        <end position="226"/>
    </location>
</feature>
<feature type="transmembrane region" description="Helical" evidence="8">
    <location>
        <begin position="80"/>
        <end position="100"/>
    </location>
</feature>
<keyword evidence="4" id="KW-0808">Transferase</keyword>
<protein>
    <recommendedName>
        <fullName evidence="9">ArnT-like N-terminal domain-containing protein</fullName>
    </recommendedName>
</protein>
<proteinExistence type="predicted"/>
<dbReference type="GO" id="GO:0009103">
    <property type="term" value="P:lipopolysaccharide biosynthetic process"/>
    <property type="evidence" value="ECO:0007669"/>
    <property type="project" value="UniProtKB-ARBA"/>
</dbReference>
<evidence type="ECO:0000259" key="9">
    <source>
        <dbReference type="Pfam" id="PF02366"/>
    </source>
</evidence>
<gene>
    <name evidence="10" type="ORF">A3A78_00115</name>
</gene>
<feature type="transmembrane region" description="Helical" evidence="8">
    <location>
        <begin position="168"/>
        <end position="187"/>
    </location>
</feature>
<dbReference type="PANTHER" id="PTHR33908">
    <property type="entry name" value="MANNOSYLTRANSFERASE YKCB-RELATED"/>
    <property type="match status" value="1"/>
</dbReference>
<feature type="transmembrane region" description="Helical" evidence="8">
    <location>
        <begin position="285"/>
        <end position="306"/>
    </location>
</feature>
<evidence type="ECO:0000313" key="10">
    <source>
        <dbReference type="EMBL" id="OGC55355.1"/>
    </source>
</evidence>
<dbReference type="PANTHER" id="PTHR33908:SF11">
    <property type="entry name" value="MEMBRANE PROTEIN"/>
    <property type="match status" value="1"/>
</dbReference>
<dbReference type="Proteomes" id="UP000176504">
    <property type="component" value="Unassembled WGS sequence"/>
</dbReference>
<evidence type="ECO:0000256" key="2">
    <source>
        <dbReference type="ARBA" id="ARBA00022475"/>
    </source>
</evidence>
<reference evidence="10 11" key="1">
    <citation type="journal article" date="2016" name="Nat. Commun.">
        <title>Thousands of microbial genomes shed light on interconnected biogeochemical processes in an aquifer system.</title>
        <authorList>
            <person name="Anantharaman K."/>
            <person name="Brown C.T."/>
            <person name="Hug L.A."/>
            <person name="Sharon I."/>
            <person name="Castelle C.J."/>
            <person name="Probst A.J."/>
            <person name="Thomas B.C."/>
            <person name="Singh A."/>
            <person name="Wilkins M.J."/>
            <person name="Karaoz U."/>
            <person name="Brodie E.L."/>
            <person name="Williams K.H."/>
            <person name="Hubbard S.S."/>
            <person name="Banfield J.F."/>
        </authorList>
    </citation>
    <scope>NUCLEOTIDE SEQUENCE [LARGE SCALE GENOMIC DNA]</scope>
</reference>
<dbReference type="GO" id="GO:0006493">
    <property type="term" value="P:protein O-linked glycosylation"/>
    <property type="evidence" value="ECO:0007669"/>
    <property type="project" value="InterPro"/>
</dbReference>
<evidence type="ECO:0000256" key="4">
    <source>
        <dbReference type="ARBA" id="ARBA00022679"/>
    </source>
</evidence>
<evidence type="ECO:0000256" key="6">
    <source>
        <dbReference type="ARBA" id="ARBA00022989"/>
    </source>
</evidence>
<name>A0A1F4VDZ0_UNCKA</name>
<evidence type="ECO:0000313" key="11">
    <source>
        <dbReference type="Proteomes" id="UP000176504"/>
    </source>
</evidence>
<keyword evidence="3" id="KW-0328">Glycosyltransferase</keyword>
<dbReference type="Pfam" id="PF02366">
    <property type="entry name" value="PMT"/>
    <property type="match status" value="1"/>
</dbReference>
<keyword evidence="6 8" id="KW-1133">Transmembrane helix</keyword>
<feature type="transmembrane region" description="Helical" evidence="8">
    <location>
        <begin position="121"/>
        <end position="139"/>
    </location>
</feature>
<sequence>MISFFIKIKTELMKLEKEQWILALIVLIGLLLRLWGIDFGLPNITYADEDKLGNFAIENSYRIKNITRTGSFSALSPDDFIYGTFSIYLNFFFILIYKIFTKLVGRDIDIYGSYVTLRLSNALLTYLLSMLIPLLYLKIFKDKLGFMFTVLFVALNWKLVVHSHYLNADIMLTVLLFASLFFLYRFLHDSKFNLRFLVLSGIFFGFSVGTKITALISLPLFLLILYKKVPYEKVLFFATFVFLAYALSNPFAFKEPERFISRVNEMRLKENGIVLDSVDFSPFKYVSALSFIVTPLIFLLSLGGIIRVLLRHKENSDFYFHLFLIANILVYFYFFTFSTRRVDRWMLPVIPILFLYGSYFISFLIKYLPKAQLLLRLYMYIFLILAFLNYPVFAFAISNQLGRVTPQIEAFNWAKKNIKNQNPKLLITDSSLDPIRSVSGIKVMKVLVYSSQGAVNQVLYDPKMYEYVVIMSRPFERYRNVTLKELYPNYYLAWKKYDETITDSKDFTLVKSFKVLEPNLVPLSSAYIYKNINFIPVPVNETSTVN</sequence>
<dbReference type="InterPro" id="IPR003342">
    <property type="entry name" value="ArnT-like_N"/>
</dbReference>
<comment type="subcellular location">
    <subcellularLocation>
        <location evidence="1">Cell membrane</location>
        <topology evidence="1">Multi-pass membrane protein</topology>
    </subcellularLocation>
</comment>
<feature type="transmembrane region" description="Helical" evidence="8">
    <location>
        <begin position="377"/>
        <end position="397"/>
    </location>
</feature>
<keyword evidence="2" id="KW-1003">Cell membrane</keyword>
<evidence type="ECO:0000256" key="8">
    <source>
        <dbReference type="SAM" id="Phobius"/>
    </source>
</evidence>
<keyword evidence="5 8" id="KW-0812">Transmembrane</keyword>
<organism evidence="10 11">
    <name type="scientific">candidate division WWE3 bacterium RIFCSPLOWO2_01_FULL_41_18</name>
    <dbReference type="NCBI Taxonomy" id="1802625"/>
    <lineage>
        <taxon>Bacteria</taxon>
        <taxon>Katanobacteria</taxon>
    </lineage>
</organism>
<dbReference type="InterPro" id="IPR050297">
    <property type="entry name" value="LipidA_mod_glycosyltrf_83"/>
</dbReference>
<dbReference type="GO" id="GO:0016763">
    <property type="term" value="F:pentosyltransferase activity"/>
    <property type="evidence" value="ECO:0007669"/>
    <property type="project" value="TreeGrafter"/>
</dbReference>
<evidence type="ECO:0000256" key="7">
    <source>
        <dbReference type="ARBA" id="ARBA00023136"/>
    </source>
</evidence>
<accession>A0A1F4VDZ0</accession>
<feature type="transmembrane region" description="Helical" evidence="8">
    <location>
        <begin position="234"/>
        <end position="253"/>
    </location>
</feature>
<feature type="transmembrane region" description="Helical" evidence="8">
    <location>
        <begin position="20"/>
        <end position="37"/>
    </location>
</feature>
<feature type="transmembrane region" description="Helical" evidence="8">
    <location>
        <begin position="345"/>
        <end position="365"/>
    </location>
</feature>
<dbReference type="GO" id="GO:0000030">
    <property type="term" value="F:mannosyltransferase activity"/>
    <property type="evidence" value="ECO:0007669"/>
    <property type="project" value="InterPro"/>
</dbReference>
<feature type="transmembrane region" description="Helical" evidence="8">
    <location>
        <begin position="199"/>
        <end position="222"/>
    </location>
</feature>
<dbReference type="GO" id="GO:0005886">
    <property type="term" value="C:plasma membrane"/>
    <property type="evidence" value="ECO:0007669"/>
    <property type="project" value="UniProtKB-SubCell"/>
</dbReference>
<feature type="transmembrane region" description="Helical" evidence="8">
    <location>
        <begin position="318"/>
        <end position="339"/>
    </location>
</feature>
<evidence type="ECO:0000256" key="3">
    <source>
        <dbReference type="ARBA" id="ARBA00022676"/>
    </source>
</evidence>